<comment type="function">
    <text evidence="5">O-methyltransferase that catalyzes the 2 O-methylation steps in the ubiquinone biosynthetic pathway.</text>
</comment>
<keyword evidence="3 5" id="KW-0831">Ubiquinone biosynthesis</keyword>
<keyword evidence="2 5" id="KW-0808">Transferase</keyword>
<evidence type="ECO:0000313" key="7">
    <source>
        <dbReference type="Proteomes" id="UP000058074"/>
    </source>
</evidence>
<dbReference type="OrthoDB" id="9801538at2"/>
<name>A0A0N9V0N1_SPHMC</name>
<sequence length="274" mass="29288">MTAATINPHEAAHFGALAADWWDPHGSSAMLHKLNPVRLSYIRDRIDAHWHVDARERYPLAARTAIDVGCGAGLLAETLARMGAKVTGVDAAPENIAAAREHAAGQGLSISYFAGELANLESLIPFASSEVEMPIGQARTRGVSTSLDTNGKRVKRRFDLVTSMEVVEHVTDPAAFICELAARLAPGGLMILSTPNRTMLSKLLLVEAAERVGAVPRGTHDWDQFLKPEELTELLESAGLEVIDRTGLSPSPAKGFKLGGSEALNYLVAARHAG</sequence>
<dbReference type="Gene3D" id="3.40.50.150">
    <property type="entry name" value="Vaccinia Virus protein VP39"/>
    <property type="match status" value="1"/>
</dbReference>
<dbReference type="UniPathway" id="UPA00232"/>
<dbReference type="PANTHER" id="PTHR43464:SF19">
    <property type="entry name" value="UBIQUINONE BIOSYNTHESIS O-METHYLTRANSFERASE, MITOCHONDRIAL"/>
    <property type="match status" value="1"/>
</dbReference>
<feature type="binding site" evidence="5">
    <location>
        <position position="164"/>
    </location>
    <ligand>
        <name>S-adenosyl-L-methionine</name>
        <dbReference type="ChEBI" id="CHEBI:59789"/>
    </ligand>
</feature>
<dbReference type="SUPFAM" id="SSF53335">
    <property type="entry name" value="S-adenosyl-L-methionine-dependent methyltransferases"/>
    <property type="match status" value="1"/>
</dbReference>
<dbReference type="InterPro" id="IPR020557">
    <property type="entry name" value="Fumarate_lyase_CS"/>
</dbReference>
<feature type="binding site" evidence="5">
    <location>
        <position position="38"/>
    </location>
    <ligand>
        <name>S-adenosyl-L-methionine</name>
        <dbReference type="ChEBI" id="CHEBI:59789"/>
    </ligand>
</feature>
<dbReference type="InterPro" id="IPR010233">
    <property type="entry name" value="UbiG_MeTrfase"/>
</dbReference>
<keyword evidence="4 5" id="KW-0949">S-adenosyl-L-methionine</keyword>
<dbReference type="EMBL" id="CP012700">
    <property type="protein sequence ID" value="ALH81429.1"/>
    <property type="molecule type" value="Genomic_DNA"/>
</dbReference>
<dbReference type="GO" id="GO:0010420">
    <property type="term" value="F:polyprenyldihydroxybenzoate methyltransferase activity"/>
    <property type="evidence" value="ECO:0007669"/>
    <property type="project" value="InterPro"/>
</dbReference>
<keyword evidence="6" id="KW-0830">Ubiquinone</keyword>
<keyword evidence="1 5" id="KW-0489">Methyltransferase</keyword>
<dbReference type="Pfam" id="PF13489">
    <property type="entry name" value="Methyltransf_23"/>
    <property type="match status" value="1"/>
</dbReference>
<dbReference type="HAMAP" id="MF_00472">
    <property type="entry name" value="UbiG"/>
    <property type="match status" value="1"/>
</dbReference>
<comment type="similarity">
    <text evidence="5">Belongs to the methyltransferase superfamily. UbiG/COQ3 family.</text>
</comment>
<dbReference type="AlphaFoldDB" id="A0A0N9V0N1"/>
<protein>
    <recommendedName>
        <fullName evidence="5">Ubiquinone biosynthesis O-methyltransferase</fullName>
    </recommendedName>
    <alternativeName>
        <fullName evidence="5">2-polyprenyl-6-hydroxyphenol methylase</fullName>
        <ecNumber evidence="5">2.1.1.222</ecNumber>
    </alternativeName>
    <alternativeName>
        <fullName evidence="5">3-demethylubiquinone 3-O-methyltransferase</fullName>
        <ecNumber evidence="5">2.1.1.64</ecNumber>
    </alternativeName>
</protein>
<dbReference type="EC" id="2.1.1.64" evidence="5"/>
<dbReference type="GO" id="GO:0016829">
    <property type="term" value="F:lyase activity"/>
    <property type="evidence" value="ECO:0007669"/>
    <property type="project" value="UniProtKB-ARBA"/>
</dbReference>
<dbReference type="PANTHER" id="PTHR43464">
    <property type="entry name" value="METHYLTRANSFERASE"/>
    <property type="match status" value="1"/>
</dbReference>
<dbReference type="GO" id="GO:0061542">
    <property type="term" value="F:3-demethylubiquinol 3-O-methyltransferase activity"/>
    <property type="evidence" value="ECO:0007669"/>
    <property type="project" value="UniProtKB-UniRule"/>
</dbReference>
<comment type="catalytic activity">
    <reaction evidence="5">
        <text>a 3-(all-trans-polyprenyl)benzene-1,2-diol + S-adenosyl-L-methionine = a 2-methoxy-6-(all-trans-polyprenyl)phenol + S-adenosyl-L-homocysteine + H(+)</text>
        <dbReference type="Rhea" id="RHEA:31411"/>
        <dbReference type="Rhea" id="RHEA-COMP:9550"/>
        <dbReference type="Rhea" id="RHEA-COMP:9551"/>
        <dbReference type="ChEBI" id="CHEBI:15378"/>
        <dbReference type="ChEBI" id="CHEBI:57856"/>
        <dbReference type="ChEBI" id="CHEBI:59789"/>
        <dbReference type="ChEBI" id="CHEBI:62729"/>
        <dbReference type="ChEBI" id="CHEBI:62731"/>
        <dbReference type="EC" id="2.1.1.222"/>
    </reaction>
</comment>
<evidence type="ECO:0000256" key="3">
    <source>
        <dbReference type="ARBA" id="ARBA00022688"/>
    </source>
</evidence>
<feature type="binding site" evidence="5">
    <location>
        <position position="90"/>
    </location>
    <ligand>
        <name>S-adenosyl-L-methionine</name>
        <dbReference type="ChEBI" id="CHEBI:59789"/>
    </ligand>
</feature>
<accession>A0A0N9V0N1</accession>
<gene>
    <name evidence="5" type="primary">ubiG</name>
    <name evidence="6" type="ORF">AN936_13965</name>
</gene>
<comment type="pathway">
    <text evidence="5">Cofactor biosynthesis; ubiquinone biosynthesis.</text>
</comment>
<evidence type="ECO:0000313" key="6">
    <source>
        <dbReference type="EMBL" id="ALH81429.1"/>
    </source>
</evidence>
<dbReference type="PROSITE" id="PS00163">
    <property type="entry name" value="FUMARATE_LYASES"/>
    <property type="match status" value="1"/>
</dbReference>
<dbReference type="Proteomes" id="UP000058074">
    <property type="component" value="Chromosome"/>
</dbReference>
<evidence type="ECO:0000256" key="5">
    <source>
        <dbReference type="HAMAP-Rule" id="MF_00472"/>
    </source>
</evidence>
<evidence type="ECO:0000256" key="1">
    <source>
        <dbReference type="ARBA" id="ARBA00022603"/>
    </source>
</evidence>
<dbReference type="NCBIfam" id="TIGR01983">
    <property type="entry name" value="UbiG"/>
    <property type="match status" value="1"/>
</dbReference>
<dbReference type="KEGG" id="smag:AN936_13965"/>
<dbReference type="RefSeq" id="WP_054588642.1">
    <property type="nucleotide sequence ID" value="NZ_CP012700.1"/>
</dbReference>
<evidence type="ECO:0000256" key="4">
    <source>
        <dbReference type="ARBA" id="ARBA00022691"/>
    </source>
</evidence>
<dbReference type="GO" id="GO:0032259">
    <property type="term" value="P:methylation"/>
    <property type="evidence" value="ECO:0007669"/>
    <property type="project" value="UniProtKB-KW"/>
</dbReference>
<dbReference type="CDD" id="cd02440">
    <property type="entry name" value="AdoMet_MTases"/>
    <property type="match status" value="1"/>
</dbReference>
<organism evidence="6 7">
    <name type="scientific">Sphingopyxis macrogoltabida</name>
    <name type="common">Sphingomonas macrogoltabidus</name>
    <dbReference type="NCBI Taxonomy" id="33050"/>
    <lineage>
        <taxon>Bacteria</taxon>
        <taxon>Pseudomonadati</taxon>
        <taxon>Pseudomonadota</taxon>
        <taxon>Alphaproteobacteria</taxon>
        <taxon>Sphingomonadales</taxon>
        <taxon>Sphingomonadaceae</taxon>
        <taxon>Sphingopyxis</taxon>
    </lineage>
</organism>
<proteinExistence type="inferred from homology"/>
<feature type="binding site" evidence="5">
    <location>
        <position position="69"/>
    </location>
    <ligand>
        <name>S-adenosyl-L-methionine</name>
        <dbReference type="ChEBI" id="CHEBI:59789"/>
    </ligand>
</feature>
<dbReference type="InterPro" id="IPR029063">
    <property type="entry name" value="SAM-dependent_MTases_sf"/>
</dbReference>
<evidence type="ECO:0000256" key="2">
    <source>
        <dbReference type="ARBA" id="ARBA00022679"/>
    </source>
</evidence>
<comment type="catalytic activity">
    <reaction evidence="5">
        <text>a 3-demethylubiquinol + S-adenosyl-L-methionine = a ubiquinol + S-adenosyl-L-homocysteine + H(+)</text>
        <dbReference type="Rhea" id="RHEA:44380"/>
        <dbReference type="Rhea" id="RHEA-COMP:9566"/>
        <dbReference type="Rhea" id="RHEA-COMP:10914"/>
        <dbReference type="ChEBI" id="CHEBI:15378"/>
        <dbReference type="ChEBI" id="CHEBI:17976"/>
        <dbReference type="ChEBI" id="CHEBI:57856"/>
        <dbReference type="ChEBI" id="CHEBI:59789"/>
        <dbReference type="ChEBI" id="CHEBI:84422"/>
        <dbReference type="EC" id="2.1.1.64"/>
    </reaction>
</comment>
<dbReference type="GO" id="GO:0102208">
    <property type="term" value="F:2-polyprenyl-6-hydroxyphenol methylase activity"/>
    <property type="evidence" value="ECO:0007669"/>
    <property type="project" value="UniProtKB-EC"/>
</dbReference>
<dbReference type="PATRIC" id="fig|33050.5.peg.2889"/>
<dbReference type="EC" id="2.1.1.222" evidence="5"/>
<reference evidence="6 7" key="1">
    <citation type="journal article" date="2015" name="Genome Announc.">
        <title>Complete Genome Sequence of Polypropylene Glycol- and Polyethylene Glycol-Degrading Sphingopyxis macrogoltabida Strain EY-1.</title>
        <authorList>
            <person name="Ohtsubo Y."/>
            <person name="Nagata Y."/>
            <person name="Numata M."/>
            <person name="Tsuchikane K."/>
            <person name="Hosoyama A."/>
            <person name="Yamazoe A."/>
            <person name="Tsuda M."/>
            <person name="Fujita N."/>
            <person name="Kawai F."/>
        </authorList>
    </citation>
    <scope>NUCLEOTIDE SEQUENCE [LARGE SCALE GENOMIC DNA]</scope>
    <source>
        <strain evidence="6 7">EY-1</strain>
    </source>
</reference>